<protein>
    <recommendedName>
        <fullName evidence="1">HD domain-containing protein</fullName>
    </recommendedName>
</protein>
<feature type="domain" description="HD" evidence="1">
    <location>
        <begin position="29"/>
        <end position="126"/>
    </location>
</feature>
<proteinExistence type="predicted"/>
<dbReference type="EMBL" id="AMFJ01000389">
    <property type="protein sequence ID" value="EKE27974.1"/>
    <property type="molecule type" value="Genomic_DNA"/>
</dbReference>
<evidence type="ECO:0000259" key="1">
    <source>
        <dbReference type="Pfam" id="PF01966"/>
    </source>
</evidence>
<dbReference type="InterPro" id="IPR006674">
    <property type="entry name" value="HD_domain"/>
</dbReference>
<sequence length="188" mass="22387">MEIVERIRKYVEDECRKETNIYGMNAFNHHFVLVAKYAWFLADRTWADKEIVLISAWLHDIWSILWDYENHHLTSAQVAENILSEMRYPRDRIERIKHCIIAHRWSKSIPRETLEAECIADADAMSHLNNIDSLFFLALTVRKKSPEDARVFVKEKMMQGYNKLTQWAKDLMKNKYDACMLTLDDSLF</sequence>
<dbReference type="Pfam" id="PF01966">
    <property type="entry name" value="HD"/>
    <property type="match status" value="1"/>
</dbReference>
<gene>
    <name evidence="2" type="ORF">ACD_3C00115G0004</name>
</gene>
<accession>K2GCK5</accession>
<dbReference type="Gene3D" id="1.10.3210.10">
    <property type="entry name" value="Hypothetical protein af1432"/>
    <property type="match status" value="1"/>
</dbReference>
<dbReference type="SUPFAM" id="SSF109604">
    <property type="entry name" value="HD-domain/PDEase-like"/>
    <property type="match status" value="1"/>
</dbReference>
<reference evidence="2" key="1">
    <citation type="journal article" date="2012" name="Science">
        <title>Fermentation, hydrogen, and sulfur metabolism in multiple uncultivated bacterial phyla.</title>
        <authorList>
            <person name="Wrighton K.C."/>
            <person name="Thomas B.C."/>
            <person name="Sharon I."/>
            <person name="Miller C.S."/>
            <person name="Castelle C.J."/>
            <person name="VerBerkmoes N.C."/>
            <person name="Wilkins M.J."/>
            <person name="Hettich R.L."/>
            <person name="Lipton M.S."/>
            <person name="Williams K.H."/>
            <person name="Long P.E."/>
            <person name="Banfield J.F."/>
        </authorList>
    </citation>
    <scope>NUCLEOTIDE SEQUENCE [LARGE SCALE GENOMIC DNA]</scope>
</reference>
<evidence type="ECO:0000313" key="2">
    <source>
        <dbReference type="EMBL" id="EKE27974.1"/>
    </source>
</evidence>
<comment type="caution">
    <text evidence="2">The sequence shown here is derived from an EMBL/GenBank/DDBJ whole genome shotgun (WGS) entry which is preliminary data.</text>
</comment>
<name>K2GCK5_9BACT</name>
<dbReference type="AlphaFoldDB" id="K2GCK5"/>
<organism evidence="2">
    <name type="scientific">uncultured bacterium</name>
    <name type="common">gcode 4</name>
    <dbReference type="NCBI Taxonomy" id="1234023"/>
    <lineage>
        <taxon>Bacteria</taxon>
        <taxon>environmental samples</taxon>
    </lineage>
</organism>